<protein>
    <submittedName>
        <fullName evidence="2">Uncharacterized protein</fullName>
    </submittedName>
</protein>
<feature type="transmembrane region" description="Helical" evidence="1">
    <location>
        <begin position="380"/>
        <end position="402"/>
    </location>
</feature>
<evidence type="ECO:0000313" key="3">
    <source>
        <dbReference type="Proteomes" id="UP000031512"/>
    </source>
</evidence>
<organism evidence="2 3">
    <name type="scientific">Theileria equi strain WA</name>
    <dbReference type="NCBI Taxonomy" id="1537102"/>
    <lineage>
        <taxon>Eukaryota</taxon>
        <taxon>Sar</taxon>
        <taxon>Alveolata</taxon>
        <taxon>Apicomplexa</taxon>
        <taxon>Aconoidasida</taxon>
        <taxon>Piroplasmida</taxon>
        <taxon>Theileriidae</taxon>
        <taxon>Theileria</taxon>
    </lineage>
</organism>
<reference evidence="2 3" key="1">
    <citation type="journal article" date="2012" name="BMC Genomics">
        <title>Comparative genomic analysis and phylogenetic position of Theileria equi.</title>
        <authorList>
            <person name="Kappmeyer L.S."/>
            <person name="Thiagarajan M."/>
            <person name="Herndon D.R."/>
            <person name="Ramsay J.D."/>
            <person name="Caler E."/>
            <person name="Djikeng A."/>
            <person name="Gillespie J.J."/>
            <person name="Lau A.O."/>
            <person name="Roalson E.H."/>
            <person name="Silva J.C."/>
            <person name="Silva M.G."/>
            <person name="Suarez C.E."/>
            <person name="Ueti M.W."/>
            <person name="Nene V.M."/>
            <person name="Mealey R.H."/>
            <person name="Knowles D.P."/>
            <person name="Brayton K.A."/>
        </authorList>
    </citation>
    <scope>NUCLEOTIDE SEQUENCE [LARGE SCALE GENOMIC DNA]</scope>
    <source>
        <strain evidence="2 3">WA</strain>
    </source>
</reference>
<keyword evidence="3" id="KW-1185">Reference proteome</keyword>
<dbReference type="EMBL" id="ACOU01000007">
    <property type="protein sequence ID" value="EKX72388.1"/>
    <property type="molecule type" value="Genomic_DNA"/>
</dbReference>
<dbReference type="STRING" id="1537102.L1LB60"/>
<dbReference type="RefSeq" id="XP_004831840.1">
    <property type="nucleotide sequence ID" value="XM_004831783.1"/>
</dbReference>
<keyword evidence="1" id="KW-1133">Transmembrane helix</keyword>
<keyword evidence="1" id="KW-0812">Transmembrane</keyword>
<feature type="transmembrane region" description="Helical" evidence="1">
    <location>
        <begin position="60"/>
        <end position="78"/>
    </location>
</feature>
<feature type="transmembrane region" description="Helical" evidence="1">
    <location>
        <begin position="225"/>
        <end position="245"/>
    </location>
</feature>
<feature type="transmembrane region" description="Helical" evidence="1">
    <location>
        <begin position="265"/>
        <end position="285"/>
    </location>
</feature>
<sequence length="489" mass="54226">MSTMASQAEGKSNTNQKVAAFMAAFALSQLPRLAVSAGKFSAVRFRISSSYIPLFLNQMIISYRIAALLGTMVMNGLVLGSSTFKDRLNIVSSICTSSMSLCYAVTLVTFYTGGDQGYITAYYWSIVLTSFMYGCTVVSVTTLASSEIAAYLAAIPAACIVSSSYHLSFVKFGNKFRLQNINYWVVVWQIIIAICLAVIAAGIWIPAYGTEKAAGSGTSTQEDDFWTGLSLSGSPLFLAAFGYGLQYAFYPAIAPYKLAGIQKGFYISLALLYTGAIPPAILLYLKEAKKGPDRKWDSVNIWWHYSWLFFVLEVTCAYIFTIILHYPDGFIARTLRHSTILLTLVIVLYDMCVHTTRGIGSNGASRQTKNNDGKKNPKMATLNTLLYSITQLIFAFLGNGYLKTYRQAEKDLDNWPTKHYGTLKSFRYWLGCSTKCACKNLVTAFTTDVRGSIVEKREFLYIVYSDDTDNSSKPPKTKNPTVMKIVYDI</sequence>
<feature type="transmembrane region" description="Helical" evidence="1">
    <location>
        <begin position="122"/>
        <end position="141"/>
    </location>
</feature>
<accession>L1LB60</accession>
<proteinExistence type="predicted"/>
<feature type="transmembrane region" description="Helical" evidence="1">
    <location>
        <begin position="338"/>
        <end position="359"/>
    </location>
</feature>
<comment type="caution">
    <text evidence="2">The sequence shown here is derived from an EMBL/GenBank/DDBJ whole genome shotgun (WGS) entry which is preliminary data.</text>
</comment>
<feature type="transmembrane region" description="Helical" evidence="1">
    <location>
        <begin position="90"/>
        <end position="110"/>
    </location>
</feature>
<keyword evidence="1" id="KW-0472">Membrane</keyword>
<dbReference type="VEuPathDB" id="PiroplasmaDB:BEWA_048550"/>
<evidence type="ECO:0000256" key="1">
    <source>
        <dbReference type="SAM" id="Phobius"/>
    </source>
</evidence>
<gene>
    <name evidence="2" type="ORF">BEWA_048550</name>
</gene>
<feature type="transmembrane region" description="Helical" evidence="1">
    <location>
        <begin position="181"/>
        <end position="205"/>
    </location>
</feature>
<dbReference type="OrthoDB" id="365234at2759"/>
<feature type="transmembrane region" description="Helical" evidence="1">
    <location>
        <begin position="148"/>
        <end position="169"/>
    </location>
</feature>
<feature type="transmembrane region" description="Helical" evidence="1">
    <location>
        <begin position="305"/>
        <end position="326"/>
    </location>
</feature>
<name>L1LB60_THEEQ</name>
<dbReference type="Proteomes" id="UP000031512">
    <property type="component" value="Unassembled WGS sequence"/>
</dbReference>
<evidence type="ECO:0000313" key="2">
    <source>
        <dbReference type="EMBL" id="EKX72388.1"/>
    </source>
</evidence>
<dbReference type="AlphaFoldDB" id="L1LB60"/>
<dbReference type="KEGG" id="beq:BEWA_048550"/>
<dbReference type="GeneID" id="15805133"/>